<dbReference type="PANTHER" id="PTHR19302">
    <property type="entry name" value="GAMMA TUBULIN COMPLEX PROTEIN"/>
    <property type="match status" value="1"/>
</dbReference>
<dbReference type="GO" id="GO:0000922">
    <property type="term" value="C:spindle pole"/>
    <property type="evidence" value="ECO:0007669"/>
    <property type="project" value="InterPro"/>
</dbReference>
<evidence type="ECO:0000256" key="1">
    <source>
        <dbReference type="ARBA" id="ARBA00010337"/>
    </source>
</evidence>
<feature type="domain" description="Gamma tubulin complex component protein N-terminal" evidence="8">
    <location>
        <begin position="95"/>
        <end position="397"/>
    </location>
</feature>
<evidence type="ECO:0000256" key="5">
    <source>
        <dbReference type="RuleBase" id="RU363050"/>
    </source>
</evidence>
<dbReference type="ExpressionAtlas" id="Q5BHX4">
    <property type="expression patterns" value="baseline and differential"/>
</dbReference>
<evidence type="ECO:0000256" key="2">
    <source>
        <dbReference type="ARBA" id="ARBA00022490"/>
    </source>
</evidence>
<dbReference type="Pfam" id="PF04130">
    <property type="entry name" value="GCP_C_terminal"/>
    <property type="match status" value="1"/>
</dbReference>
<keyword evidence="4 5" id="KW-0206">Cytoskeleton</keyword>
<evidence type="ECO:0000313" key="10">
    <source>
        <dbReference type="FlyBase" id="FBgn0035800"/>
    </source>
</evidence>
<dbReference type="FlyBase" id="FBgn0035800">
    <property type="gene designation" value="t-Grip84"/>
</dbReference>
<dbReference type="MINT" id="Q5BHX4"/>
<dbReference type="VEuPathDB" id="VectorBase:FBgn0035800"/>
<gene>
    <name evidence="10" type="primary">t-Grip84</name>
    <name evidence="9 10" type="ORF">CG7716</name>
</gene>
<comment type="similarity">
    <text evidence="1 5">Belongs to the TUBGCP family.</text>
</comment>
<dbReference type="GO" id="GO:0005874">
    <property type="term" value="C:microtubule"/>
    <property type="evidence" value="ECO:0007669"/>
    <property type="project" value="UniProtKB-KW"/>
</dbReference>
<dbReference type="Gene3D" id="1.20.120.1900">
    <property type="entry name" value="Gamma-tubulin complex, C-terminal domain"/>
    <property type="match status" value="1"/>
</dbReference>
<dbReference type="GO" id="GO:0043015">
    <property type="term" value="F:gamma-tubulin binding"/>
    <property type="evidence" value="ECO:0007669"/>
    <property type="project" value="InterPro"/>
</dbReference>
<feature type="domain" description="Gamma tubulin complex component C-terminal" evidence="7">
    <location>
        <begin position="402"/>
        <end position="710"/>
    </location>
</feature>
<protein>
    <recommendedName>
        <fullName evidence="5">Gamma-tubulin complex component</fullName>
    </recommendedName>
</protein>
<feature type="compositionally biased region" description="Polar residues" evidence="6">
    <location>
        <begin position="45"/>
        <end position="55"/>
    </location>
</feature>
<feature type="compositionally biased region" description="Basic and acidic residues" evidence="6">
    <location>
        <begin position="24"/>
        <end position="42"/>
    </location>
</feature>
<proteinExistence type="evidence at transcript level"/>
<dbReference type="EMBL" id="BT021450">
    <property type="protein sequence ID" value="AAX33598.1"/>
    <property type="molecule type" value="mRNA"/>
</dbReference>
<feature type="region of interest" description="Disordered" evidence="6">
    <location>
        <begin position="24"/>
        <end position="60"/>
    </location>
</feature>
<accession>Q5BHX4</accession>
<dbReference type="InterPro" id="IPR040457">
    <property type="entry name" value="GCP_C"/>
</dbReference>
<dbReference type="GO" id="GO:0005815">
    <property type="term" value="C:microtubule organizing center"/>
    <property type="evidence" value="ECO:0007669"/>
    <property type="project" value="UniProtKB-SubCell"/>
</dbReference>
<evidence type="ECO:0000256" key="6">
    <source>
        <dbReference type="SAM" id="MobiDB-lite"/>
    </source>
</evidence>
<dbReference type="IntAct" id="Q5BHX4">
    <property type="interactions" value="1"/>
</dbReference>
<dbReference type="InterPro" id="IPR041470">
    <property type="entry name" value="GCP_N"/>
</dbReference>
<comment type="subcellular location">
    <subcellularLocation>
        <location evidence="5">Cytoplasm</location>
        <location evidence="5">Cytoskeleton</location>
        <location evidence="5">Microtubule organizing center</location>
    </subcellularLocation>
</comment>
<dbReference type="AlphaFoldDB" id="Q5BHX4"/>
<feature type="region of interest" description="Disordered" evidence="6">
    <location>
        <begin position="479"/>
        <end position="499"/>
    </location>
</feature>
<reference evidence="9" key="1">
    <citation type="submission" date="2005-03" db="EMBL/GenBank/DDBJ databases">
        <authorList>
            <person name="Stapleton M."/>
            <person name="Carlson J."/>
            <person name="Chavez C."/>
            <person name="Frise E."/>
            <person name="George R."/>
            <person name="Pacleb J."/>
            <person name="Park S."/>
            <person name="Wan K."/>
            <person name="Yu C."/>
            <person name="Rubin G.M."/>
            <person name="Celniker S."/>
        </authorList>
    </citation>
    <scope>NUCLEOTIDE SEQUENCE</scope>
</reference>
<dbReference type="GO" id="GO:0007020">
    <property type="term" value="P:microtubule nucleation"/>
    <property type="evidence" value="ECO:0007669"/>
    <property type="project" value="InterPro"/>
</dbReference>
<sequence length="728" mass="83947">MNSDKSESDFANKVRFHLSKDELERQMRKIHDREESVDEKMRPSGSENSGHNCNTSSSSSLPRQESWIFESVGGYFLANENLAKMSLPCQEQLLMRDLIYAFSGVPSAYVKPDIQIDQISEMSAVDIAKIRFRLKKTFTGAFRALANETLPLIGYYISVQSYIEETNMSPNCGRTRLTLATALSDQLQDYYDLQSKLETDLQDKKLDLKDLVRQVRPWLPILKTFSNMASSARGNLTSAQVLTLLDQFYRDLKDTDVDLKERVNKILTSTSRAYMKIVQLWMQKGVLFDTQHEFFVEDTEPSSTMSSTLLAPEKCCHAYWAERYRLLPDRLPGFLLSQADDIFLAGKYLNILRQCNVSLKLLQRPLAYSQGDLGHEEIIKTSYELPAQKFLKVLVEEHNLPLHIRNLKSYFLLQEEGFSETFLHKCHEYLKYNVERLIPEKLQTLLAETLHKSNDFIKDNVRCQLKVCDVATLLGRQHKAQRAGEDEEEEEKESCSEQDPPEVLNLYGYEALALGYETKWPLSFIIYPELLEQLQMLQRVLFFLHYVKHHLTVLWQSPCEGTGLQLTNRSGKLRHRMLMCMLSLENHIIQDITEPRWQSLTLTVDKAKCIDEVLNKLESTVEECLRLGLLPTANTFVKSLYTLGHVCLNFCDFVESSIGEKSTKELEQEVVEYEEEFKSFLTSILELVSQLAKTKDIAERDSCKQLLKRLGELIEFSDLDKDQIASNI</sequence>
<evidence type="ECO:0000313" key="9">
    <source>
        <dbReference type="EMBL" id="AAX33598.1"/>
    </source>
</evidence>
<dbReference type="Pfam" id="PF17681">
    <property type="entry name" value="GCP_N_terminal"/>
    <property type="match status" value="1"/>
</dbReference>
<evidence type="ECO:0000259" key="7">
    <source>
        <dbReference type="Pfam" id="PF04130"/>
    </source>
</evidence>
<dbReference type="InterPro" id="IPR007259">
    <property type="entry name" value="GCP"/>
</dbReference>
<dbReference type="AGR" id="FB:FBgn0035800"/>
<keyword evidence="2 5" id="KW-0963">Cytoplasm</keyword>
<dbReference type="OrthoDB" id="2192946at2759"/>
<keyword evidence="3 5" id="KW-0493">Microtubule</keyword>
<organism evidence="9">
    <name type="scientific">Drosophila melanogaster</name>
    <name type="common">Fruit fly</name>
    <dbReference type="NCBI Taxonomy" id="7227"/>
    <lineage>
        <taxon>Eukaryota</taxon>
        <taxon>Metazoa</taxon>
        <taxon>Ecdysozoa</taxon>
        <taxon>Arthropoda</taxon>
        <taxon>Hexapoda</taxon>
        <taxon>Insecta</taxon>
        <taxon>Pterygota</taxon>
        <taxon>Neoptera</taxon>
        <taxon>Endopterygota</taxon>
        <taxon>Diptera</taxon>
        <taxon>Brachycera</taxon>
        <taxon>Muscomorpha</taxon>
        <taxon>Ephydroidea</taxon>
        <taxon>Drosophilidae</taxon>
        <taxon>Drosophila</taxon>
        <taxon>Sophophora</taxon>
    </lineage>
</organism>
<dbReference type="HOGENOM" id="CLU_388963_0_0_1"/>
<dbReference type="PANTHER" id="PTHR19302:SF13">
    <property type="entry name" value="GAMMA-TUBULIN COMPLEX COMPONENT 2"/>
    <property type="match status" value="1"/>
</dbReference>
<evidence type="ECO:0000256" key="3">
    <source>
        <dbReference type="ARBA" id="ARBA00022701"/>
    </source>
</evidence>
<dbReference type="InterPro" id="IPR042241">
    <property type="entry name" value="GCP_C_sf"/>
</dbReference>
<evidence type="ECO:0000256" key="4">
    <source>
        <dbReference type="ARBA" id="ARBA00023212"/>
    </source>
</evidence>
<name>Q5BHX4_DROME</name>
<evidence type="ECO:0000259" key="8">
    <source>
        <dbReference type="Pfam" id="PF17681"/>
    </source>
</evidence>